<evidence type="ECO:0000313" key="3">
    <source>
        <dbReference type="Proteomes" id="UP000017559"/>
    </source>
</evidence>
<dbReference type="KEGG" id="mrr:Moror_970"/>
<protein>
    <submittedName>
        <fullName evidence="2">Uncharacterized protein</fullName>
    </submittedName>
</protein>
<feature type="compositionally biased region" description="Polar residues" evidence="1">
    <location>
        <begin position="288"/>
        <end position="302"/>
    </location>
</feature>
<organism evidence="2 3">
    <name type="scientific">Moniliophthora roreri (strain MCA 2997)</name>
    <name type="common">Cocoa frosty pod rot fungus</name>
    <name type="synonym">Crinipellis roreri</name>
    <dbReference type="NCBI Taxonomy" id="1381753"/>
    <lineage>
        <taxon>Eukaryota</taxon>
        <taxon>Fungi</taxon>
        <taxon>Dikarya</taxon>
        <taxon>Basidiomycota</taxon>
        <taxon>Agaricomycotina</taxon>
        <taxon>Agaricomycetes</taxon>
        <taxon>Agaricomycetidae</taxon>
        <taxon>Agaricales</taxon>
        <taxon>Marasmiineae</taxon>
        <taxon>Marasmiaceae</taxon>
        <taxon>Moniliophthora</taxon>
    </lineage>
</organism>
<feature type="compositionally biased region" description="Acidic residues" evidence="1">
    <location>
        <begin position="31"/>
        <end position="43"/>
    </location>
</feature>
<sequence length="500" mass="54672">MATMVDRPRSLLRESPVEPIIPQRRLRDPEIIDVDSLDSDGEEQASGSFASVRRRVRARQTPDIVSEVIELSDDDDSDAPIAGSSRLISPPPRRVRANIPPIPPIPAHLAAHTSLPMRRHAPPHPTSANNIMPPVRAHDRPFDFGISFIGSSSRAPSSGPSRTRPSNGPSRDGSSSRQPPPRLGLGGALIASRNARLQRERENVRRQQMADYQHTQRNPYNRPMQAAARTGGFPWHDALVHLYLGNFDSDFADARRKEVEYKQEYTHPVKPEPGFVFNFGVSDDAQAGQNGSTDFPVTSQDNPIVIDDDDEVNGSSSKGKGKEKAVADSSSTFVKTLLVCSRCLDPLLLGESTSKLGSAGEKAKRIWSLRCGHLIDGKCLEALSVPDTITDAPVDRKGKGKAVEPPDQPEAFDLRNSIRSRLRSFHGDNSRTLLLPDSLTLLKERKPAASKSGNGVEEEHRWRCPVVSCGREHVSVRVAGVWGPAKPEMGRGDGVIGVFV</sequence>
<feature type="region of interest" description="Disordered" evidence="1">
    <location>
        <begin position="142"/>
        <end position="187"/>
    </location>
</feature>
<dbReference type="HOGENOM" id="CLU_016306_0_0_1"/>
<reference evidence="2 3" key="1">
    <citation type="journal article" date="2014" name="BMC Genomics">
        <title>Genome and secretome analysis of the hemibiotrophic fungal pathogen, Moniliophthora roreri, which causes frosty pod rot disease of cacao: mechanisms of the biotrophic and necrotrophic phases.</title>
        <authorList>
            <person name="Meinhardt L.W."/>
            <person name="Costa G.G.L."/>
            <person name="Thomazella D.P.T."/>
            <person name="Teixeira P.J.P.L."/>
            <person name="Carazzolle M.F."/>
            <person name="Schuster S.C."/>
            <person name="Carlson J.E."/>
            <person name="Guiltinan M.J."/>
            <person name="Mieczkowski P."/>
            <person name="Farmer A."/>
            <person name="Ramaraj T."/>
            <person name="Crozier J."/>
            <person name="Davis R.E."/>
            <person name="Shao J."/>
            <person name="Melnick R.L."/>
            <person name="Pereira G.A.G."/>
            <person name="Bailey B.A."/>
        </authorList>
    </citation>
    <scope>NUCLEOTIDE SEQUENCE [LARGE SCALE GENOMIC DNA]</scope>
    <source>
        <strain evidence="2 3">MCA 2997</strain>
    </source>
</reference>
<dbReference type="Proteomes" id="UP000017559">
    <property type="component" value="Unassembled WGS sequence"/>
</dbReference>
<accession>V2XSW0</accession>
<feature type="compositionally biased region" description="Low complexity" evidence="1">
    <location>
        <begin position="144"/>
        <end position="171"/>
    </location>
</feature>
<proteinExistence type="predicted"/>
<feature type="compositionally biased region" description="Basic and acidic residues" evidence="1">
    <location>
        <begin position="1"/>
        <end position="16"/>
    </location>
</feature>
<comment type="caution">
    <text evidence="2">The sequence shown here is derived from an EMBL/GenBank/DDBJ whole genome shotgun (WGS) entry which is preliminary data.</text>
</comment>
<keyword evidence="3" id="KW-1185">Reference proteome</keyword>
<dbReference type="AlphaFoldDB" id="V2XSW0"/>
<evidence type="ECO:0000256" key="1">
    <source>
        <dbReference type="SAM" id="MobiDB-lite"/>
    </source>
</evidence>
<name>V2XSW0_MONRO</name>
<dbReference type="OrthoDB" id="2507647at2759"/>
<evidence type="ECO:0000313" key="2">
    <source>
        <dbReference type="EMBL" id="ESK95941.1"/>
    </source>
</evidence>
<dbReference type="EMBL" id="AWSO01000057">
    <property type="protein sequence ID" value="ESK95941.1"/>
    <property type="molecule type" value="Genomic_DNA"/>
</dbReference>
<feature type="region of interest" description="Disordered" evidence="1">
    <location>
        <begin position="288"/>
        <end position="325"/>
    </location>
</feature>
<gene>
    <name evidence="2" type="ORF">Moror_970</name>
</gene>
<feature type="region of interest" description="Disordered" evidence="1">
    <location>
        <begin position="1"/>
        <end position="94"/>
    </location>
</feature>